<comment type="caution">
    <text evidence="1">The sequence shown here is derived from an EMBL/GenBank/DDBJ whole genome shotgun (WGS) entry which is preliminary data.</text>
</comment>
<dbReference type="Pfam" id="PF10008">
    <property type="entry name" value="DUF2251"/>
    <property type="match status" value="1"/>
</dbReference>
<dbReference type="Proteomes" id="UP000237662">
    <property type="component" value="Unassembled WGS sequence"/>
</dbReference>
<evidence type="ECO:0000313" key="2">
    <source>
        <dbReference type="Proteomes" id="UP000237662"/>
    </source>
</evidence>
<dbReference type="EMBL" id="PTJC01000005">
    <property type="protein sequence ID" value="PPK87888.1"/>
    <property type="molecule type" value="Genomic_DNA"/>
</dbReference>
<dbReference type="PIRSF" id="PIRSF007050">
    <property type="entry name" value="UPC007050"/>
    <property type="match status" value="1"/>
</dbReference>
<organism evidence="1 2">
    <name type="scientific">Neolewinella xylanilytica</name>
    <dbReference type="NCBI Taxonomy" id="1514080"/>
    <lineage>
        <taxon>Bacteria</taxon>
        <taxon>Pseudomonadati</taxon>
        <taxon>Bacteroidota</taxon>
        <taxon>Saprospiria</taxon>
        <taxon>Saprospirales</taxon>
        <taxon>Lewinellaceae</taxon>
        <taxon>Neolewinella</taxon>
    </lineage>
</organism>
<sequence>MTDKPKLIIYEEQTFKVGEDTFIDSAAENNNAVVFEDNCETGYFYAVDRNDDLKVLDGLHIYNVSNVTEKHKPSTLKILWTEDESKAFLSINNYYHAVFDFKNKAGYCRNGFPETTNSWTKIKERKLTDTLIDDLSKNK</sequence>
<reference evidence="1 2" key="1">
    <citation type="submission" date="2018-02" db="EMBL/GenBank/DDBJ databases">
        <title>Genomic Encyclopedia of Archaeal and Bacterial Type Strains, Phase II (KMG-II): from individual species to whole genera.</title>
        <authorList>
            <person name="Goeker M."/>
        </authorList>
    </citation>
    <scope>NUCLEOTIDE SEQUENCE [LARGE SCALE GENOMIC DNA]</scope>
    <source>
        <strain evidence="1 2">DSM 29526</strain>
    </source>
</reference>
<name>A0A2S6I8T1_9BACT</name>
<dbReference type="InterPro" id="IPR014449">
    <property type="entry name" value="UCP007050_HI0931"/>
</dbReference>
<evidence type="ECO:0000313" key="1">
    <source>
        <dbReference type="EMBL" id="PPK87888.1"/>
    </source>
</evidence>
<dbReference type="AlphaFoldDB" id="A0A2S6I8T1"/>
<gene>
    <name evidence="1" type="ORF">CLV84_0844</name>
</gene>
<protein>
    <recommendedName>
        <fullName evidence="3">DUF2251 domain-containing protein</fullName>
    </recommendedName>
</protein>
<proteinExistence type="predicted"/>
<evidence type="ECO:0008006" key="3">
    <source>
        <dbReference type="Google" id="ProtNLM"/>
    </source>
</evidence>
<keyword evidence="2" id="KW-1185">Reference proteome</keyword>
<accession>A0A2S6I8T1</accession>
<dbReference type="OrthoDB" id="5679620at2"/>